<keyword evidence="5 7" id="KW-0326">Glycosidase</keyword>
<dbReference type="EMBL" id="BAAAEU010000032">
    <property type="protein sequence ID" value="GAA0724797.1"/>
    <property type="molecule type" value="Genomic_DNA"/>
</dbReference>
<proteinExistence type="inferred from homology"/>
<dbReference type="InterPro" id="IPR001223">
    <property type="entry name" value="Glyco_hydro18_cat"/>
</dbReference>
<keyword evidence="3 7" id="KW-0378">Hydrolase</keyword>
<dbReference type="InterPro" id="IPR001579">
    <property type="entry name" value="Glyco_hydro_18_chit_AS"/>
</dbReference>
<dbReference type="InterPro" id="IPR029070">
    <property type="entry name" value="Chitinase_insertion_sf"/>
</dbReference>
<evidence type="ECO:0000313" key="12">
    <source>
        <dbReference type="Proteomes" id="UP001501523"/>
    </source>
</evidence>
<evidence type="ECO:0000313" key="11">
    <source>
        <dbReference type="EMBL" id="GAA0724797.1"/>
    </source>
</evidence>
<name>A0ABN1IZU9_9GAMM</name>
<dbReference type="InterPro" id="IPR011583">
    <property type="entry name" value="Chitinase_II/V-like_cat"/>
</dbReference>
<dbReference type="PROSITE" id="PS51910">
    <property type="entry name" value="GH18_2"/>
    <property type="match status" value="1"/>
</dbReference>
<dbReference type="PANTHER" id="PTHR11177">
    <property type="entry name" value="CHITINASE"/>
    <property type="match status" value="1"/>
</dbReference>
<accession>A0ABN1IZU9</accession>
<comment type="catalytic activity">
    <reaction evidence="1">
        <text>Random endo-hydrolysis of N-acetyl-beta-D-glucosaminide (1-&gt;4)-beta-linkages in chitin and chitodextrins.</text>
        <dbReference type="EC" id="3.2.1.14"/>
    </reaction>
</comment>
<dbReference type="EC" id="3.2.1.14" evidence="2"/>
<evidence type="ECO:0000256" key="8">
    <source>
        <dbReference type="RuleBase" id="RU004453"/>
    </source>
</evidence>
<dbReference type="Gene3D" id="3.10.50.10">
    <property type="match status" value="1"/>
</dbReference>
<gene>
    <name evidence="11" type="ORF">GCM10009105_37730</name>
</gene>
<evidence type="ECO:0000256" key="7">
    <source>
        <dbReference type="RuleBase" id="RU000489"/>
    </source>
</evidence>
<protein>
    <recommendedName>
        <fullName evidence="2">chitinase</fullName>
        <ecNumber evidence="2">3.2.1.14</ecNumber>
    </recommendedName>
</protein>
<sequence>MRDSVIALLCGASLSGIAYAAVADSIFADGFEARRWVAGYYVGYERQQYPIGEVDFSTITHLMVGRARPLADGSLTTDFDIDAVNGPAWAHTSVDAAHAAGRKAVLMIGGAGEIAGWRGAASAANRASFVTNLLAAVDQFGFDGLDLDWEPLETSDRGNFQALATALRAARPELILTVPIIWMNSNFANPPDPFWGQIAPLFDRIDVMTYDMAGPWSGWQSWHNSALYGETPTTPSSVASSVAFYLASGVPAAKLGVGTAFYGYCWRGVTGPHQIGGTPAAGDGTMSYANIIQNYYTPPAHIWDATARVPYLSSATPLGSAGCTFISYDDAQSITEKGAYARAQELGALIIWTISQGHLASEPVGHRDPLLDAVRTTFLE</sequence>
<comment type="similarity">
    <text evidence="8">Belongs to the glycosyl hydrolase 18 family.</text>
</comment>
<keyword evidence="6" id="KW-0119">Carbohydrate metabolism</keyword>
<evidence type="ECO:0000256" key="3">
    <source>
        <dbReference type="ARBA" id="ARBA00022801"/>
    </source>
</evidence>
<evidence type="ECO:0000256" key="2">
    <source>
        <dbReference type="ARBA" id="ARBA00012729"/>
    </source>
</evidence>
<comment type="caution">
    <text evidence="11">The sequence shown here is derived from an EMBL/GenBank/DDBJ whole genome shotgun (WGS) entry which is preliminary data.</text>
</comment>
<feature type="chain" id="PRO_5045550482" description="chitinase" evidence="9">
    <location>
        <begin position="21"/>
        <end position="380"/>
    </location>
</feature>
<dbReference type="SMART" id="SM00636">
    <property type="entry name" value="Glyco_18"/>
    <property type="match status" value="1"/>
</dbReference>
<dbReference type="Proteomes" id="UP001501523">
    <property type="component" value="Unassembled WGS sequence"/>
</dbReference>
<keyword evidence="9" id="KW-0732">Signal</keyword>
<dbReference type="PROSITE" id="PS01095">
    <property type="entry name" value="GH18_1"/>
    <property type="match status" value="1"/>
</dbReference>
<dbReference type="RefSeq" id="WP_343794119.1">
    <property type="nucleotide sequence ID" value="NZ_BAAAEU010000032.1"/>
</dbReference>
<dbReference type="InterPro" id="IPR017853">
    <property type="entry name" value="GH"/>
</dbReference>
<feature type="signal peptide" evidence="9">
    <location>
        <begin position="1"/>
        <end position="20"/>
    </location>
</feature>
<dbReference type="PANTHER" id="PTHR11177:SF317">
    <property type="entry name" value="CHITINASE 12-RELATED"/>
    <property type="match status" value="1"/>
</dbReference>
<evidence type="ECO:0000256" key="4">
    <source>
        <dbReference type="ARBA" id="ARBA00023024"/>
    </source>
</evidence>
<keyword evidence="4" id="KW-0146">Chitin degradation</keyword>
<evidence type="ECO:0000256" key="9">
    <source>
        <dbReference type="SAM" id="SignalP"/>
    </source>
</evidence>
<keyword evidence="12" id="KW-1185">Reference proteome</keyword>
<evidence type="ECO:0000259" key="10">
    <source>
        <dbReference type="PROSITE" id="PS51910"/>
    </source>
</evidence>
<evidence type="ECO:0000256" key="6">
    <source>
        <dbReference type="ARBA" id="ARBA00023326"/>
    </source>
</evidence>
<dbReference type="SUPFAM" id="SSF51445">
    <property type="entry name" value="(Trans)glycosidases"/>
    <property type="match status" value="1"/>
</dbReference>
<feature type="domain" description="GH18" evidence="10">
    <location>
        <begin position="35"/>
        <end position="380"/>
    </location>
</feature>
<dbReference type="InterPro" id="IPR050314">
    <property type="entry name" value="Glycosyl_Hydrlase_18"/>
</dbReference>
<reference evidence="11 12" key="1">
    <citation type="journal article" date="2019" name="Int. J. Syst. Evol. Microbiol.">
        <title>The Global Catalogue of Microorganisms (GCM) 10K type strain sequencing project: providing services to taxonomists for standard genome sequencing and annotation.</title>
        <authorList>
            <consortium name="The Broad Institute Genomics Platform"/>
            <consortium name="The Broad Institute Genome Sequencing Center for Infectious Disease"/>
            <person name="Wu L."/>
            <person name="Ma J."/>
        </authorList>
    </citation>
    <scope>NUCLEOTIDE SEQUENCE [LARGE SCALE GENOMIC DNA]</scope>
    <source>
        <strain evidence="11 12">JCM 15421</strain>
    </source>
</reference>
<keyword evidence="6" id="KW-0624">Polysaccharide degradation</keyword>
<dbReference type="Gene3D" id="3.20.20.80">
    <property type="entry name" value="Glycosidases"/>
    <property type="match status" value="1"/>
</dbReference>
<evidence type="ECO:0000256" key="1">
    <source>
        <dbReference type="ARBA" id="ARBA00000822"/>
    </source>
</evidence>
<evidence type="ECO:0000256" key="5">
    <source>
        <dbReference type="ARBA" id="ARBA00023295"/>
    </source>
</evidence>
<dbReference type="Pfam" id="PF00704">
    <property type="entry name" value="Glyco_hydro_18"/>
    <property type="match status" value="1"/>
</dbReference>
<organism evidence="11 12">
    <name type="scientific">Dokdonella soli</name>
    <dbReference type="NCBI Taxonomy" id="529810"/>
    <lineage>
        <taxon>Bacteria</taxon>
        <taxon>Pseudomonadati</taxon>
        <taxon>Pseudomonadota</taxon>
        <taxon>Gammaproteobacteria</taxon>
        <taxon>Lysobacterales</taxon>
        <taxon>Rhodanobacteraceae</taxon>
        <taxon>Dokdonella</taxon>
    </lineage>
</organism>